<evidence type="ECO:0000259" key="1">
    <source>
        <dbReference type="Pfam" id="PF01425"/>
    </source>
</evidence>
<dbReference type="KEGG" id="upa:UPA3_0582"/>
<protein>
    <submittedName>
        <fullName evidence="2">Glutamyl-tRNA(Gln)/aspartyl-tRNA(Asn) amidotransferase, A subunit</fullName>
        <ecNumber evidence="2">6.3.5.-</ecNumber>
    </submittedName>
</protein>
<dbReference type="Gene3D" id="3.90.1300.10">
    <property type="entry name" value="Amidase signature (AS) domain"/>
    <property type="match status" value="1"/>
</dbReference>
<dbReference type="PANTHER" id="PTHR11895">
    <property type="entry name" value="TRANSAMIDASE"/>
    <property type="match status" value="1"/>
</dbReference>
<feature type="domain" description="Amidase" evidence="1">
    <location>
        <begin position="34"/>
        <end position="462"/>
    </location>
</feature>
<dbReference type="InterPro" id="IPR023631">
    <property type="entry name" value="Amidase_dom"/>
</dbReference>
<dbReference type="InterPro" id="IPR036928">
    <property type="entry name" value="AS_sf"/>
</dbReference>
<accession>A0A2C9DY04</accession>
<dbReference type="Pfam" id="PF01425">
    <property type="entry name" value="Amidase"/>
    <property type="match status" value="1"/>
</dbReference>
<dbReference type="AlphaFoldDB" id="A0A2C9DY04"/>
<dbReference type="InterPro" id="IPR000120">
    <property type="entry name" value="Amidase"/>
</dbReference>
<dbReference type="RefSeq" id="WP_006688421.1">
    <property type="nucleotide sequence ID" value="NC_010503.1"/>
</dbReference>
<organism evidence="2 3">
    <name type="scientific">Ureaplasma parvum serovar 3 (strain ATCC 27815 / 27 / NCTC 11736)</name>
    <dbReference type="NCBI Taxonomy" id="505682"/>
    <lineage>
        <taxon>Bacteria</taxon>
        <taxon>Bacillati</taxon>
        <taxon>Mycoplasmatota</taxon>
        <taxon>Mycoplasmoidales</taxon>
        <taxon>Mycoplasmoidaceae</taxon>
        <taxon>Ureaplasma</taxon>
    </lineage>
</organism>
<gene>
    <name evidence="2" type="ordered locus">UPA3_0582</name>
</gene>
<dbReference type="EMBL" id="CP000942">
    <property type="protein sequence ID" value="ACA32728.1"/>
    <property type="molecule type" value="Genomic_DNA"/>
</dbReference>
<evidence type="ECO:0000313" key="3">
    <source>
        <dbReference type="Proteomes" id="UP000002162"/>
    </source>
</evidence>
<evidence type="ECO:0000313" key="2">
    <source>
        <dbReference type="EMBL" id="ACA32728.1"/>
    </source>
</evidence>
<dbReference type="HOGENOM" id="CLU_009600_7_6_14"/>
<dbReference type="SUPFAM" id="SSF75304">
    <property type="entry name" value="Amidase signature (AS) enzymes"/>
    <property type="match status" value="1"/>
</dbReference>
<proteinExistence type="predicted"/>
<keyword evidence="2" id="KW-0808">Transferase</keyword>
<dbReference type="Proteomes" id="UP000002162">
    <property type="component" value="Chromosome"/>
</dbReference>
<dbReference type="GeneID" id="29672468"/>
<dbReference type="GO" id="GO:0016740">
    <property type="term" value="F:transferase activity"/>
    <property type="evidence" value="ECO:0007669"/>
    <property type="project" value="UniProtKB-KW"/>
</dbReference>
<keyword evidence="2" id="KW-0436">Ligase</keyword>
<dbReference type="GO" id="GO:0016874">
    <property type="term" value="F:ligase activity"/>
    <property type="evidence" value="ECO:0007669"/>
    <property type="project" value="UniProtKB-KW"/>
</dbReference>
<dbReference type="EC" id="6.3.5.-" evidence="2"/>
<sequence length="477" mass="53250">MKNKTILALHNQIKKREVKIYDLIKKSIDHDLKIKNLNATLANNYEQALKQAAFLDEKISSDNLEIDYLFGIPYSLKDNISTKNIITTGGSLFLKNYNPPYDATVKTLLDQKQAILLNKSNLDEFGLGGTGTDSAFGPVINPLNPKHVSGGSSSGSAVLVQQGVVPFAIATDTGDSVRRPASIMGIVGFKPSYGLISRYGVYPFAPSLDHVGIFTNNIFDTQIVFNALAKRDFKDFTSLSFKTQSLSMLKTKNKYKIGVLKPSFDLLASKYQQELTNLIVKLNDEHEIINVDYDINLLKAISPVYKLIAFSEAYSSYSNFTNITFGKHDIDYDNYEDLIIKTRTLYLGTQLKQRFMIGAYVTQESQFETLLVAAKKMRTLIVDQAKNLFKNCDLILNLAVHDISETIDDVNNQKPTTNLVEDVMQIANFGGFPSIVIPFLTTKLGNLGLNLWADYLNDNKLLNGAYLINNLLGNEEK</sequence>
<reference evidence="2 3" key="1">
    <citation type="submission" date="2008-02" db="EMBL/GenBank/DDBJ databases">
        <title>Genome sequence of Ureaplasma parvum serovar 3.</title>
        <authorList>
            <person name="Methe B.A."/>
            <person name="Glass J."/>
            <person name="Waites K."/>
            <person name="Shrivastava S."/>
        </authorList>
    </citation>
    <scope>NUCLEOTIDE SEQUENCE [LARGE SCALE GENOMIC DNA]</scope>
    <source>
        <strain evidence="3">ATCC 27815 / 27 / NCTC 11736</strain>
    </source>
</reference>
<dbReference type="PANTHER" id="PTHR11895:SF151">
    <property type="entry name" value="GLUTAMYL-TRNA(GLN) AMIDOTRANSFERASE SUBUNIT A"/>
    <property type="match status" value="1"/>
</dbReference>
<name>A0A2C9DY04_UREP2</name>